<comment type="similarity">
    <text evidence="1 11">Belongs to the carbohydrate kinase PfkB family.</text>
</comment>
<dbReference type="GO" id="GO:0044281">
    <property type="term" value="P:small molecule metabolic process"/>
    <property type="evidence" value="ECO:0007669"/>
    <property type="project" value="UniProtKB-ARBA"/>
</dbReference>
<dbReference type="NCBIfam" id="TIGR03168">
    <property type="entry name" value="1-PFK"/>
    <property type="match status" value="1"/>
</dbReference>
<dbReference type="GO" id="GO:0008662">
    <property type="term" value="F:1-phosphofructokinase activity"/>
    <property type="evidence" value="ECO:0007669"/>
    <property type="project" value="UniProtKB-UniRule"/>
</dbReference>
<dbReference type="InterPro" id="IPR029056">
    <property type="entry name" value="Ribokinase-like"/>
</dbReference>
<proteinExistence type="inferred from homology"/>
<dbReference type="PROSITE" id="PS00584">
    <property type="entry name" value="PFKB_KINASES_2"/>
    <property type="match status" value="1"/>
</dbReference>
<dbReference type="InterPro" id="IPR002173">
    <property type="entry name" value="Carboh/pur_kinase_PfkB_CS"/>
</dbReference>
<comment type="catalytic activity">
    <reaction evidence="9 11">
        <text>beta-D-fructose 1-phosphate + ATP = beta-D-fructose 1,6-bisphosphate + ADP + H(+)</text>
        <dbReference type="Rhea" id="RHEA:14213"/>
        <dbReference type="ChEBI" id="CHEBI:15378"/>
        <dbReference type="ChEBI" id="CHEBI:30616"/>
        <dbReference type="ChEBI" id="CHEBI:32966"/>
        <dbReference type="ChEBI" id="CHEBI:138881"/>
        <dbReference type="ChEBI" id="CHEBI:456216"/>
        <dbReference type="EC" id="2.7.1.56"/>
    </reaction>
</comment>
<evidence type="ECO:0000313" key="13">
    <source>
        <dbReference type="EMBL" id="RBW71040.1"/>
    </source>
</evidence>
<keyword evidence="6 11" id="KW-0418">Kinase</keyword>
<dbReference type="GO" id="GO:0016052">
    <property type="term" value="P:carbohydrate catabolic process"/>
    <property type="evidence" value="ECO:0007669"/>
    <property type="project" value="UniProtKB-ARBA"/>
</dbReference>
<dbReference type="AlphaFoldDB" id="A0A366XXC1"/>
<dbReference type="PIRSF" id="PIRSF000535">
    <property type="entry name" value="1PFK/6PFK/LacC"/>
    <property type="match status" value="1"/>
</dbReference>
<evidence type="ECO:0000313" key="14">
    <source>
        <dbReference type="Proteomes" id="UP000253314"/>
    </source>
</evidence>
<evidence type="ECO:0000259" key="12">
    <source>
        <dbReference type="Pfam" id="PF00294"/>
    </source>
</evidence>
<evidence type="ECO:0000256" key="6">
    <source>
        <dbReference type="ARBA" id="ARBA00022777"/>
    </source>
</evidence>
<keyword evidence="4 10" id="KW-0808">Transferase</keyword>
<evidence type="ECO:0000256" key="9">
    <source>
        <dbReference type="ARBA" id="ARBA00047745"/>
    </source>
</evidence>
<evidence type="ECO:0000256" key="8">
    <source>
        <dbReference type="ARBA" id="ARBA00032802"/>
    </source>
</evidence>
<dbReference type="InterPro" id="IPR017583">
    <property type="entry name" value="Tagatose/fructose_Pkinase"/>
</dbReference>
<feature type="domain" description="Carbohydrate kinase PfkB" evidence="12">
    <location>
        <begin position="7"/>
        <end position="286"/>
    </location>
</feature>
<organism evidence="13 14">
    <name type="scientific">Bacillus taeanensis</name>
    <dbReference type="NCBI Taxonomy" id="273032"/>
    <lineage>
        <taxon>Bacteria</taxon>
        <taxon>Bacillati</taxon>
        <taxon>Bacillota</taxon>
        <taxon>Bacilli</taxon>
        <taxon>Bacillales</taxon>
        <taxon>Bacillaceae</taxon>
        <taxon>Bacillus</taxon>
    </lineage>
</organism>
<evidence type="ECO:0000256" key="3">
    <source>
        <dbReference type="ARBA" id="ARBA00013596"/>
    </source>
</evidence>
<name>A0A366XXC1_9BACI</name>
<dbReference type="Pfam" id="PF00294">
    <property type="entry name" value="PfkB"/>
    <property type="match status" value="1"/>
</dbReference>
<dbReference type="EC" id="2.7.1.56" evidence="2 11"/>
<protein>
    <recommendedName>
        <fullName evidence="3 11">1-phosphofructokinase</fullName>
        <shortName evidence="11">Fru1PK</shortName>
        <ecNumber evidence="2 11">2.7.1.56</ecNumber>
    </recommendedName>
    <alternativeName>
        <fullName evidence="8 11">Fructose 1-phosphate kinase</fullName>
    </alternativeName>
</protein>
<dbReference type="RefSeq" id="WP_113804520.1">
    <property type="nucleotide sequence ID" value="NZ_QOCW01000002.1"/>
</dbReference>
<sequence length="309" mass="33728">MIYTCTLNPSVDYLVEADCIQLGELNRITKEAKIPGGKGINVSRVLNGLEIKNKALGFIGGFTGRFVEEYLQNEQIGCDFVTVNGDTRINVKLKADQETEINAAGPKITEKELKQLMEKFDQLKRDDILVLAGSIPHSLPAQLYKNVMERLVNKGIKVVVDTTGQSLADVLQLKPFFIKPNHHEVAELFNVSITSVEEAVPYGRKLVEMGAEHVVVSMAGMGALFFTKDQVYYANVPKGEVKNSVGAGDSVVAGFLVSYVTNGDLTEAFRYGVTAGSASAFSKGFCTKELIEELISEVQIKNVKEGAKI</sequence>
<dbReference type="InterPro" id="IPR022463">
    <property type="entry name" value="1-PFruKinase"/>
</dbReference>
<dbReference type="CDD" id="cd01164">
    <property type="entry name" value="FruK_PfkB_like"/>
    <property type="match status" value="1"/>
</dbReference>
<evidence type="ECO:0000256" key="11">
    <source>
        <dbReference type="RuleBase" id="RU369061"/>
    </source>
</evidence>
<dbReference type="Gene3D" id="3.40.1190.20">
    <property type="match status" value="1"/>
</dbReference>
<dbReference type="PANTHER" id="PTHR46566:SF1">
    <property type="entry name" value="1-PHOSPHOFRUCTOKINASE"/>
    <property type="match status" value="1"/>
</dbReference>
<dbReference type="GO" id="GO:0005829">
    <property type="term" value="C:cytosol"/>
    <property type="evidence" value="ECO:0007669"/>
    <property type="project" value="TreeGrafter"/>
</dbReference>
<dbReference type="NCBIfam" id="TIGR03828">
    <property type="entry name" value="pfkB"/>
    <property type="match status" value="1"/>
</dbReference>
<evidence type="ECO:0000256" key="2">
    <source>
        <dbReference type="ARBA" id="ARBA00012131"/>
    </source>
</evidence>
<reference evidence="13 14" key="1">
    <citation type="submission" date="2018-07" db="EMBL/GenBank/DDBJ databases">
        <title>Lottiidibacillus patelloidae gen. nov., sp. nov., isolated from the intestinal tract of a marine limpet and the reclassification of B. taeanensis BH030017T, B. algicola KMM 3737T and B. hwajinpoensis SW-72T as genus Lottiidibacillus.</title>
        <authorList>
            <person name="Liu R."/>
            <person name="Huang Z."/>
        </authorList>
    </citation>
    <scope>NUCLEOTIDE SEQUENCE [LARGE SCALE GENOMIC DNA]</scope>
    <source>
        <strain evidence="13 14">BH030017</strain>
    </source>
</reference>
<gene>
    <name evidence="13" type="primary">pfkB</name>
    <name evidence="13" type="ORF">DS031_03345</name>
</gene>
<comment type="caution">
    <text evidence="13">The sequence shown here is derived from an EMBL/GenBank/DDBJ whole genome shotgun (WGS) entry which is preliminary data.</text>
</comment>
<evidence type="ECO:0000256" key="7">
    <source>
        <dbReference type="ARBA" id="ARBA00022840"/>
    </source>
</evidence>
<dbReference type="GO" id="GO:0005524">
    <property type="term" value="F:ATP binding"/>
    <property type="evidence" value="ECO:0007669"/>
    <property type="project" value="UniProtKB-UniRule"/>
</dbReference>
<dbReference type="PANTHER" id="PTHR46566">
    <property type="entry name" value="1-PHOSPHOFRUCTOKINASE-RELATED"/>
    <property type="match status" value="1"/>
</dbReference>
<dbReference type="InterPro" id="IPR011611">
    <property type="entry name" value="PfkB_dom"/>
</dbReference>
<dbReference type="EMBL" id="QOCW01000002">
    <property type="protein sequence ID" value="RBW71040.1"/>
    <property type="molecule type" value="Genomic_DNA"/>
</dbReference>
<dbReference type="SUPFAM" id="SSF53613">
    <property type="entry name" value="Ribokinase-like"/>
    <property type="match status" value="1"/>
</dbReference>
<keyword evidence="7 11" id="KW-0067">ATP-binding</keyword>
<accession>A0A366XXC1</accession>
<keyword evidence="14" id="KW-1185">Reference proteome</keyword>
<dbReference type="OrthoDB" id="9801219at2"/>
<evidence type="ECO:0000256" key="1">
    <source>
        <dbReference type="ARBA" id="ARBA00010688"/>
    </source>
</evidence>
<evidence type="ECO:0000256" key="5">
    <source>
        <dbReference type="ARBA" id="ARBA00022741"/>
    </source>
</evidence>
<evidence type="ECO:0000256" key="4">
    <source>
        <dbReference type="ARBA" id="ARBA00022679"/>
    </source>
</evidence>
<comment type="function">
    <text evidence="11">Catalyzes the ATP-dependent phosphorylation of fructose-l-phosphate to fructose-l,6-bisphosphate.</text>
</comment>
<dbReference type="Proteomes" id="UP000253314">
    <property type="component" value="Unassembled WGS sequence"/>
</dbReference>
<dbReference type="FunFam" id="3.40.1190.20:FF:000001">
    <property type="entry name" value="Phosphofructokinase"/>
    <property type="match status" value="1"/>
</dbReference>
<keyword evidence="5 11" id="KW-0547">Nucleotide-binding</keyword>
<evidence type="ECO:0000256" key="10">
    <source>
        <dbReference type="PIRNR" id="PIRNR000535"/>
    </source>
</evidence>